<dbReference type="EMBL" id="CP061281">
    <property type="protein sequence ID" value="QNS08882.1"/>
    <property type="molecule type" value="Genomic_DNA"/>
</dbReference>
<dbReference type="KEGG" id="sxn:IAG42_22020"/>
<feature type="compositionally biased region" description="Low complexity" evidence="1">
    <location>
        <begin position="121"/>
        <end position="134"/>
    </location>
</feature>
<keyword evidence="3" id="KW-1185">Reference proteome</keyword>
<feature type="region of interest" description="Disordered" evidence="1">
    <location>
        <begin position="110"/>
        <end position="161"/>
    </location>
</feature>
<reference evidence="2 3" key="1">
    <citation type="submission" date="2020-09" db="EMBL/GenBank/DDBJ databases">
        <title>A novel species.</title>
        <authorList>
            <person name="Gao J."/>
        </authorList>
    </citation>
    <scope>NUCLEOTIDE SEQUENCE [LARGE SCALE GENOMIC DNA]</scope>
    <source>
        <strain evidence="2 3">CRXT-Y-14</strain>
    </source>
</reference>
<evidence type="ECO:0000313" key="3">
    <source>
        <dbReference type="Proteomes" id="UP000516428"/>
    </source>
</evidence>
<accession>A0A7H1BJH7</accession>
<proteinExistence type="predicted"/>
<sequence length="304" mass="32589">MIYRHSIAPTRAFTQLSNELIRHPRLSSDAVRLLTWQLSLPEGARENLSRTAERANINNSAFTRAKKLLKEEGFVHERRMQGPGGRWITQQLVSSTPLSAEQAAKFMAREASPQVVPSRPQPTVGRPTTPPTGGHPKGGHNTGEKTPNLPGPTGAAATTSTDSARTLVEAYRVLDPALSRIPRAMYAELAALTERWLAAGHTPGDVRAHILRGLPADGTPVRHPGGLLRYLLSDVPPVEAAAKGPDGTQGTHGIDRPRVSARLAGLRECEGPGHIQAHLFRPVADEAWCAACRTSPSSAGAEAE</sequence>
<feature type="compositionally biased region" description="Low complexity" evidence="1">
    <location>
        <begin position="151"/>
        <end position="161"/>
    </location>
</feature>
<dbReference type="Proteomes" id="UP000516428">
    <property type="component" value="Chromosome"/>
</dbReference>
<evidence type="ECO:0000313" key="2">
    <source>
        <dbReference type="EMBL" id="QNS08882.1"/>
    </source>
</evidence>
<evidence type="ECO:0000256" key="1">
    <source>
        <dbReference type="SAM" id="MobiDB-lite"/>
    </source>
</evidence>
<name>A0A7H1BJH7_9ACTN</name>
<protein>
    <submittedName>
        <fullName evidence="2">Uncharacterized protein</fullName>
    </submittedName>
</protein>
<organism evidence="2 3">
    <name type="scientific">Streptomyces xanthii</name>
    <dbReference type="NCBI Taxonomy" id="2768069"/>
    <lineage>
        <taxon>Bacteria</taxon>
        <taxon>Bacillati</taxon>
        <taxon>Actinomycetota</taxon>
        <taxon>Actinomycetes</taxon>
        <taxon>Kitasatosporales</taxon>
        <taxon>Streptomycetaceae</taxon>
        <taxon>Streptomyces</taxon>
    </lineage>
</organism>
<gene>
    <name evidence="2" type="ORF">IAG42_22020</name>
</gene>
<dbReference type="AlphaFoldDB" id="A0A7H1BJH7"/>